<feature type="region of interest" description="Disordered" evidence="1">
    <location>
        <begin position="1"/>
        <end position="29"/>
    </location>
</feature>
<dbReference type="AlphaFoldDB" id="A0A9W7CTC3"/>
<name>A0A9W7CTC3_9STRA</name>
<dbReference type="Proteomes" id="UP001165121">
    <property type="component" value="Unassembled WGS sequence"/>
</dbReference>
<evidence type="ECO:0000313" key="3">
    <source>
        <dbReference type="Proteomes" id="UP001165121"/>
    </source>
</evidence>
<feature type="compositionally biased region" description="Low complexity" evidence="1">
    <location>
        <begin position="1"/>
        <end position="11"/>
    </location>
</feature>
<gene>
    <name evidence="2" type="ORF">Pfra01_001329600</name>
</gene>
<sequence>MTSEASEVASSAPPPPSSPIATGTEASVPGVAPLGATGVLGRDVVEASDEAGDIGGRGIGENGGAALLGTDANESTPPSAETAIPETDVDHARTDEAGGGGVALWVGLLCWPLQTLPTGQHSEPSNPPRGGPTSDFSSVAGVNTEAWPRL</sequence>
<keyword evidence="3" id="KW-1185">Reference proteome</keyword>
<comment type="caution">
    <text evidence="2">The sequence shown here is derived from an EMBL/GenBank/DDBJ whole genome shotgun (WGS) entry which is preliminary data.</text>
</comment>
<accession>A0A9W7CTC3</accession>
<protein>
    <submittedName>
        <fullName evidence="2">Unnamed protein product</fullName>
    </submittedName>
</protein>
<organism evidence="2 3">
    <name type="scientific">Phytophthora fragariaefolia</name>
    <dbReference type="NCBI Taxonomy" id="1490495"/>
    <lineage>
        <taxon>Eukaryota</taxon>
        <taxon>Sar</taxon>
        <taxon>Stramenopiles</taxon>
        <taxon>Oomycota</taxon>
        <taxon>Peronosporomycetes</taxon>
        <taxon>Peronosporales</taxon>
        <taxon>Peronosporaceae</taxon>
        <taxon>Phytophthora</taxon>
    </lineage>
</organism>
<proteinExistence type="predicted"/>
<reference evidence="2" key="1">
    <citation type="submission" date="2023-04" db="EMBL/GenBank/DDBJ databases">
        <title>Phytophthora fragariaefolia NBRC 109709.</title>
        <authorList>
            <person name="Ichikawa N."/>
            <person name="Sato H."/>
            <person name="Tonouchi N."/>
        </authorList>
    </citation>
    <scope>NUCLEOTIDE SEQUENCE</scope>
    <source>
        <strain evidence="2">NBRC 109709</strain>
    </source>
</reference>
<evidence type="ECO:0000313" key="2">
    <source>
        <dbReference type="EMBL" id="GMF41659.1"/>
    </source>
</evidence>
<evidence type="ECO:0000256" key="1">
    <source>
        <dbReference type="SAM" id="MobiDB-lite"/>
    </source>
</evidence>
<feature type="compositionally biased region" description="Polar residues" evidence="1">
    <location>
        <begin position="115"/>
        <end position="124"/>
    </location>
</feature>
<feature type="compositionally biased region" description="Gly residues" evidence="1">
    <location>
        <begin position="53"/>
        <end position="63"/>
    </location>
</feature>
<dbReference type="EMBL" id="BSXT01001360">
    <property type="protein sequence ID" value="GMF41659.1"/>
    <property type="molecule type" value="Genomic_DNA"/>
</dbReference>
<feature type="region of interest" description="Disordered" evidence="1">
    <location>
        <begin position="50"/>
        <end position="96"/>
    </location>
</feature>
<feature type="region of interest" description="Disordered" evidence="1">
    <location>
        <begin position="115"/>
        <end position="150"/>
    </location>
</feature>